<keyword evidence="4 6" id="KW-0472">Membrane</keyword>
<evidence type="ECO:0000259" key="7">
    <source>
        <dbReference type="PROSITE" id="PS50261"/>
    </source>
</evidence>
<feature type="transmembrane region" description="Helical" evidence="6">
    <location>
        <begin position="239"/>
        <end position="261"/>
    </location>
</feature>
<dbReference type="Pfam" id="PF05462">
    <property type="entry name" value="Dicty_CAR"/>
    <property type="match status" value="1"/>
</dbReference>
<accession>A0A4P9Y7U9</accession>
<dbReference type="PROSITE" id="PS50262">
    <property type="entry name" value="G_PROTEIN_RECEP_F1_2"/>
    <property type="match status" value="1"/>
</dbReference>
<dbReference type="InterPro" id="IPR017452">
    <property type="entry name" value="GPCR_Rhodpsn_7TM"/>
</dbReference>
<name>A0A4P9Y7U9_9FUNG</name>
<dbReference type="OrthoDB" id="2122879at2759"/>
<feature type="transmembrane region" description="Helical" evidence="6">
    <location>
        <begin position="56"/>
        <end position="76"/>
    </location>
</feature>
<dbReference type="GO" id="GO:0004930">
    <property type="term" value="F:G protein-coupled receptor activity"/>
    <property type="evidence" value="ECO:0007669"/>
    <property type="project" value="TreeGrafter"/>
</dbReference>
<feature type="transmembrane region" description="Helical" evidence="6">
    <location>
        <begin position="267"/>
        <end position="292"/>
    </location>
</feature>
<keyword evidence="3 6" id="KW-1133">Transmembrane helix</keyword>
<evidence type="ECO:0008006" key="11">
    <source>
        <dbReference type="Google" id="ProtNLM"/>
    </source>
</evidence>
<dbReference type="GO" id="GO:0005886">
    <property type="term" value="C:plasma membrane"/>
    <property type="evidence" value="ECO:0007669"/>
    <property type="project" value="TreeGrafter"/>
</dbReference>
<dbReference type="Gene3D" id="1.20.1070.10">
    <property type="entry name" value="Rhodopsin 7-helix transmembrane proteins"/>
    <property type="match status" value="1"/>
</dbReference>
<evidence type="ECO:0000256" key="3">
    <source>
        <dbReference type="ARBA" id="ARBA00022989"/>
    </source>
</evidence>
<dbReference type="SUPFAM" id="SSF81321">
    <property type="entry name" value="Family A G protein-coupled receptor-like"/>
    <property type="match status" value="1"/>
</dbReference>
<sequence>MSITPFPYHLGSGAYLSEHEQRIIHYTVPITGTLGIIGALSTILGYSFIPTLRTTLSRLVLCMAFADLVAVTAKTIGRAGPDRGALSPLCQAQGAFMSWGDVSSVLWTATISFNLLMVMCFRKTVETVKSWERWYILICYLVPIPFAVAPLFLGDHDPVSGRYFPMYGEADLWCWISPKFPLARTLLFYALLWTIFLGNFFIYLFVGRILWRQTASVQRHRARGISEQKRFIYGKNTSLYVLIYLITWAPSTIFRAHSLFFPNASPIFGLALAMAIISPIRGLTSAIVYFFVSWRTRPPPPFSQNAPSTRILPSDSEGQPRTPRDMESEPSGAIEGMEPDAQQKESPDSNRRWTIRI</sequence>
<gene>
    <name evidence="9" type="ORF">BJ684DRAFT_15628</name>
</gene>
<feature type="compositionally biased region" description="Basic and acidic residues" evidence="5">
    <location>
        <begin position="341"/>
        <end position="351"/>
    </location>
</feature>
<evidence type="ECO:0000256" key="4">
    <source>
        <dbReference type="ARBA" id="ARBA00023136"/>
    </source>
</evidence>
<dbReference type="PRINTS" id="PR02001">
    <property type="entry name" value="GCR1CAMPR"/>
</dbReference>
<evidence type="ECO:0000256" key="1">
    <source>
        <dbReference type="ARBA" id="ARBA00004141"/>
    </source>
</evidence>
<feature type="domain" description="G-protein coupled receptors family 2 profile 2" evidence="7">
    <location>
        <begin position="24"/>
        <end position="293"/>
    </location>
</feature>
<feature type="transmembrane region" description="Helical" evidence="6">
    <location>
        <begin position="186"/>
        <end position="211"/>
    </location>
</feature>
<keyword evidence="2 6" id="KW-0812">Transmembrane</keyword>
<reference evidence="10" key="1">
    <citation type="journal article" date="2018" name="Nat. Microbiol.">
        <title>Leveraging single-cell genomics to expand the fungal tree of life.</title>
        <authorList>
            <person name="Ahrendt S.R."/>
            <person name="Quandt C.A."/>
            <person name="Ciobanu D."/>
            <person name="Clum A."/>
            <person name="Salamov A."/>
            <person name="Andreopoulos B."/>
            <person name="Cheng J.F."/>
            <person name="Woyke T."/>
            <person name="Pelin A."/>
            <person name="Henrissat B."/>
            <person name="Reynolds N.K."/>
            <person name="Benny G.L."/>
            <person name="Smith M.E."/>
            <person name="James T.Y."/>
            <person name="Grigoriev I.V."/>
        </authorList>
    </citation>
    <scope>NUCLEOTIDE SEQUENCE [LARGE SCALE GENOMIC DNA]</scope>
</reference>
<keyword evidence="10" id="KW-1185">Reference proteome</keyword>
<dbReference type="PANTHER" id="PTHR23112">
    <property type="entry name" value="G PROTEIN-COUPLED RECEPTOR 157-RELATED"/>
    <property type="match status" value="1"/>
</dbReference>
<feature type="region of interest" description="Disordered" evidence="5">
    <location>
        <begin position="301"/>
        <end position="357"/>
    </location>
</feature>
<organism evidence="9 10">
    <name type="scientific">Piptocephalis cylindrospora</name>
    <dbReference type="NCBI Taxonomy" id="1907219"/>
    <lineage>
        <taxon>Eukaryota</taxon>
        <taxon>Fungi</taxon>
        <taxon>Fungi incertae sedis</taxon>
        <taxon>Zoopagomycota</taxon>
        <taxon>Zoopagomycotina</taxon>
        <taxon>Zoopagomycetes</taxon>
        <taxon>Zoopagales</taxon>
        <taxon>Piptocephalidaceae</taxon>
        <taxon>Piptocephalis</taxon>
    </lineage>
</organism>
<dbReference type="GO" id="GO:0007189">
    <property type="term" value="P:adenylate cyclase-activating G protein-coupled receptor signaling pathway"/>
    <property type="evidence" value="ECO:0007669"/>
    <property type="project" value="TreeGrafter"/>
</dbReference>
<dbReference type="PROSITE" id="PS50261">
    <property type="entry name" value="G_PROTEIN_RECEP_F2_4"/>
    <property type="match status" value="1"/>
</dbReference>
<evidence type="ECO:0000256" key="6">
    <source>
        <dbReference type="SAM" id="Phobius"/>
    </source>
</evidence>
<comment type="subcellular location">
    <subcellularLocation>
        <location evidence="1">Membrane</location>
        <topology evidence="1">Multi-pass membrane protein</topology>
    </subcellularLocation>
</comment>
<proteinExistence type="predicted"/>
<evidence type="ECO:0000313" key="9">
    <source>
        <dbReference type="EMBL" id="RKP14020.1"/>
    </source>
</evidence>
<evidence type="ECO:0000259" key="8">
    <source>
        <dbReference type="PROSITE" id="PS50262"/>
    </source>
</evidence>
<dbReference type="GO" id="GO:0007166">
    <property type="term" value="P:cell surface receptor signaling pathway"/>
    <property type="evidence" value="ECO:0007669"/>
    <property type="project" value="InterPro"/>
</dbReference>
<feature type="transmembrane region" description="Helical" evidence="6">
    <location>
        <begin position="23"/>
        <end position="49"/>
    </location>
</feature>
<feature type="transmembrane region" description="Helical" evidence="6">
    <location>
        <begin position="134"/>
        <end position="153"/>
    </location>
</feature>
<dbReference type="InterPro" id="IPR017981">
    <property type="entry name" value="GPCR_2-like_7TM"/>
</dbReference>
<dbReference type="Proteomes" id="UP000267251">
    <property type="component" value="Unassembled WGS sequence"/>
</dbReference>
<evidence type="ECO:0000256" key="2">
    <source>
        <dbReference type="ARBA" id="ARBA00022692"/>
    </source>
</evidence>
<dbReference type="AlphaFoldDB" id="A0A4P9Y7U9"/>
<dbReference type="InterPro" id="IPR022343">
    <property type="entry name" value="GCR1-cAMP_receptor"/>
</dbReference>
<evidence type="ECO:0000256" key="5">
    <source>
        <dbReference type="SAM" id="MobiDB-lite"/>
    </source>
</evidence>
<dbReference type="PANTHER" id="PTHR23112:SF0">
    <property type="entry name" value="TRANSMEMBRANE PROTEIN 116"/>
    <property type="match status" value="1"/>
</dbReference>
<feature type="domain" description="G-protein coupled receptors family 1 profile" evidence="8">
    <location>
        <begin position="38"/>
        <end position="289"/>
    </location>
</feature>
<feature type="transmembrane region" description="Helical" evidence="6">
    <location>
        <begin position="104"/>
        <end position="122"/>
    </location>
</feature>
<evidence type="ECO:0000313" key="10">
    <source>
        <dbReference type="Proteomes" id="UP000267251"/>
    </source>
</evidence>
<dbReference type="EMBL" id="KZ987901">
    <property type="protein sequence ID" value="RKP14020.1"/>
    <property type="molecule type" value="Genomic_DNA"/>
</dbReference>
<protein>
    <recommendedName>
        <fullName evidence="11">G-protein coupled receptors family 2 profile 2 domain-containing protein</fullName>
    </recommendedName>
</protein>